<dbReference type="EMBL" id="BK014643">
    <property type="protein sequence ID" value="DAD65379.1"/>
    <property type="molecule type" value="Genomic_DNA"/>
</dbReference>
<accession>A0A8S5L6E8</accession>
<proteinExistence type="predicted"/>
<name>A0A8S5L6E8_9CAUD</name>
<sequence length="533" mass="60007">MSKYFDTSRIKGSELLSDALTYVQQKYNQYKESFTYASPYGQIILVLHNLSQMMFFYIKDALKQSNFATANRTTTIYGLAELQGHTATRGISAIGQISITKNPDSTVHPDALHIPNYTRLLCVDTGNPYIIVLPTSHTHITISSLSESKFHIVQGEMETQVFTGTGEDIQSFTVQGGINKMIENDRIWILVNGVEYKKVDSLYDATYKEPVFLVKNDISGRGITIVFGTNSMHRIPEKGSEIIVNYLITKGAGGNLQGISSPKFTWTDSVFDSTGQEINMNEYAITKVSMTPEFGANSEDPELTKILAPNISRNFIMYDENSISYFFKKMNFFKTVKVFRDDTLQNSNIYSVLLLPELKNRLSATESYFTASIDKFVLSTEDKDRLLTNILERNIKSTNISINLYTPVFEYFSMVIDMTLHPTYANKIVSTDSYKNKIQEVVGSYLLSTERTNMIPHSDIVRILDELEFCDTVKVSFIPERDDMIDRYGNIKVGETEVAICRGGFVSESGVEVTDTLTPTNGSIGILNININI</sequence>
<reference evidence="1" key="1">
    <citation type="journal article" date="2021" name="Proc. Natl. Acad. Sci. U.S.A.">
        <title>A Catalog of Tens of Thousands of Viruses from Human Metagenomes Reveals Hidden Associations with Chronic Diseases.</title>
        <authorList>
            <person name="Tisza M.J."/>
            <person name="Buck C.B."/>
        </authorList>
    </citation>
    <scope>NUCLEOTIDE SEQUENCE</scope>
    <source>
        <strain evidence="1">CtA4D8</strain>
    </source>
</reference>
<organism evidence="1">
    <name type="scientific">Myoviridae sp. ctA4D8</name>
    <dbReference type="NCBI Taxonomy" id="2823535"/>
    <lineage>
        <taxon>Viruses</taxon>
        <taxon>Duplodnaviria</taxon>
        <taxon>Heunggongvirae</taxon>
        <taxon>Uroviricota</taxon>
        <taxon>Caudoviricetes</taxon>
    </lineage>
</organism>
<protein>
    <submittedName>
        <fullName evidence="1">Baseplate wedge protein</fullName>
    </submittedName>
</protein>
<evidence type="ECO:0000313" key="1">
    <source>
        <dbReference type="EMBL" id="DAD65379.1"/>
    </source>
</evidence>